<organism evidence="1 2">
    <name type="scientific">Geoalkalibacter halelectricus</name>
    <dbReference type="NCBI Taxonomy" id="2847045"/>
    <lineage>
        <taxon>Bacteria</taxon>
        <taxon>Pseudomonadati</taxon>
        <taxon>Thermodesulfobacteriota</taxon>
        <taxon>Desulfuromonadia</taxon>
        <taxon>Desulfuromonadales</taxon>
        <taxon>Geoalkalibacteraceae</taxon>
        <taxon>Geoalkalibacter</taxon>
    </lineage>
</organism>
<dbReference type="Proteomes" id="UP001060414">
    <property type="component" value="Chromosome"/>
</dbReference>
<gene>
    <name evidence="1" type="ORF">L9S41_12530</name>
</gene>
<protein>
    <submittedName>
        <fullName evidence="1">Uncharacterized protein</fullName>
    </submittedName>
</protein>
<sequence>MGFVSHLLLHEEFSFLRLLAQLLVNKQIIEARGGGVLAGCRENDALEPCPIGRRQTHGAGLATGIEGAALKAVRRHSATGIADGNDFGMGCRVMVRDDLVPSLADNLSVVHNDGPKRAQTTIL</sequence>
<evidence type="ECO:0000313" key="2">
    <source>
        <dbReference type="Proteomes" id="UP001060414"/>
    </source>
</evidence>
<accession>A0ABY5ZMN0</accession>
<dbReference type="EMBL" id="CP092109">
    <property type="protein sequence ID" value="UWZ78501.1"/>
    <property type="molecule type" value="Genomic_DNA"/>
</dbReference>
<evidence type="ECO:0000313" key="1">
    <source>
        <dbReference type="EMBL" id="UWZ78501.1"/>
    </source>
</evidence>
<reference evidence="1" key="1">
    <citation type="journal article" date="2022" name="Environ. Microbiol.">
        <title>Geoalkalibacter halelectricus SAP #1 sp. nov. possessing extracellular electron transfer and mineral#reducing capabilities from a haloalkaline environment.</title>
        <authorList>
            <person name="Yadav S."/>
            <person name="Singh R."/>
            <person name="Sundharam S.S."/>
            <person name="Chaudhary S."/>
            <person name="Krishnamurthi S."/>
            <person name="Patil S.A."/>
        </authorList>
    </citation>
    <scope>NUCLEOTIDE SEQUENCE</scope>
    <source>
        <strain evidence="1">SAP-1</strain>
    </source>
</reference>
<proteinExistence type="predicted"/>
<name>A0ABY5ZMN0_9BACT</name>
<keyword evidence="2" id="KW-1185">Reference proteome</keyword>